<keyword evidence="4" id="KW-1185">Reference proteome</keyword>
<evidence type="ECO:0000256" key="2">
    <source>
        <dbReference type="SAM" id="MobiDB-lite"/>
    </source>
</evidence>
<feature type="region of interest" description="Disordered" evidence="2">
    <location>
        <begin position="80"/>
        <end position="134"/>
    </location>
</feature>
<reference evidence="3 4" key="1">
    <citation type="journal article" date="2014" name="Nature">
        <title>The genome of the recently domesticated crop plant sugar beet (Beta vulgaris).</title>
        <authorList>
            <person name="Dohm J.C."/>
            <person name="Minoche A.E."/>
            <person name="Holtgrawe D."/>
            <person name="Capella-Gutierrez S."/>
            <person name="Zakrzewski F."/>
            <person name="Tafer H."/>
            <person name="Rupp O."/>
            <person name="Sorensen T.R."/>
            <person name="Stracke R."/>
            <person name="Reinhardt R."/>
            <person name="Goesmann A."/>
            <person name="Kraft T."/>
            <person name="Schulz B."/>
            <person name="Stadler P.F."/>
            <person name="Schmidt T."/>
            <person name="Gabaldon T."/>
            <person name="Lehrach H."/>
            <person name="Weisshaar B."/>
            <person name="Himmelbauer H."/>
        </authorList>
    </citation>
    <scope>NUCLEOTIDE SEQUENCE [LARGE SCALE GENOMIC DNA]</scope>
    <source>
        <tissue evidence="3">Taproot</tissue>
    </source>
</reference>
<keyword evidence="1" id="KW-0175">Coiled coil</keyword>
<dbReference type="Proteomes" id="UP000035740">
    <property type="component" value="Chromosome 3"/>
</dbReference>
<dbReference type="Gramene" id="KMT15467">
    <property type="protein sequence ID" value="KMT15467"/>
    <property type="gene ID" value="BVRB_3g059700"/>
</dbReference>
<feature type="compositionally biased region" description="Polar residues" evidence="2">
    <location>
        <begin position="85"/>
        <end position="103"/>
    </location>
</feature>
<protein>
    <submittedName>
        <fullName evidence="3">Uncharacterized protein</fullName>
    </submittedName>
</protein>
<proteinExistence type="predicted"/>
<evidence type="ECO:0000313" key="3">
    <source>
        <dbReference type="EMBL" id="KMT15467.1"/>
    </source>
</evidence>
<feature type="coiled-coil region" evidence="1">
    <location>
        <begin position="223"/>
        <end position="285"/>
    </location>
</feature>
<name>A0A0J8CPJ8_BETVV</name>
<organism evidence="3 4">
    <name type="scientific">Beta vulgaris subsp. vulgaris</name>
    <name type="common">Beet</name>
    <dbReference type="NCBI Taxonomy" id="3555"/>
    <lineage>
        <taxon>Eukaryota</taxon>
        <taxon>Viridiplantae</taxon>
        <taxon>Streptophyta</taxon>
        <taxon>Embryophyta</taxon>
        <taxon>Tracheophyta</taxon>
        <taxon>Spermatophyta</taxon>
        <taxon>Magnoliopsida</taxon>
        <taxon>eudicotyledons</taxon>
        <taxon>Gunneridae</taxon>
        <taxon>Pentapetalae</taxon>
        <taxon>Caryophyllales</taxon>
        <taxon>Chenopodiaceae</taxon>
        <taxon>Betoideae</taxon>
        <taxon>Beta</taxon>
    </lineage>
</organism>
<dbReference type="AlphaFoldDB" id="A0A0J8CPJ8"/>
<sequence>MSAKEELPMADDLAMVTYTGPSGPPATDQPIIDLDAALDGSAFSGPMAKLVGQMPEAYRTASRSSGESYYSNVVRTLRVGGRPMSPSNRQTIVIPVRNTNESPLSDKGKGKADEAPTGSPTLSDDESSAAFSKMSSTDREKIKLELFKCFPETYTKGLRGASSGHVGCMSQLAVELRKENKKLVADVTKAADHAQYSMAEQELLHQQSKTAWEKRSAEMEVQIKNYLLRLTSLLDEKDAIRQERDVALVAAAELRIENRYLRGKSHMLKLELSATEEAAKEAMNEVINTSKAWAV</sequence>
<gene>
    <name evidence="3" type="ORF">BVRB_3g059700</name>
</gene>
<accession>A0A0J8CPJ8</accession>
<evidence type="ECO:0000313" key="4">
    <source>
        <dbReference type="Proteomes" id="UP000035740"/>
    </source>
</evidence>
<evidence type="ECO:0000256" key="1">
    <source>
        <dbReference type="SAM" id="Coils"/>
    </source>
</evidence>
<dbReference type="EMBL" id="KQ090061">
    <property type="protein sequence ID" value="KMT15467.1"/>
    <property type="molecule type" value="Genomic_DNA"/>
</dbReference>
<feature type="compositionally biased region" description="Basic and acidic residues" evidence="2">
    <location>
        <begin position="104"/>
        <end position="114"/>
    </location>
</feature>